<dbReference type="InterPro" id="IPR008792">
    <property type="entry name" value="PQQD"/>
</dbReference>
<name>A0ABY4HJV4_9BACI</name>
<proteinExistence type="predicted"/>
<dbReference type="Proteomes" id="UP000830326">
    <property type="component" value="Chromosome"/>
</dbReference>
<evidence type="ECO:0000313" key="1">
    <source>
        <dbReference type="EMBL" id="UOR13775.1"/>
    </source>
</evidence>
<dbReference type="NCBIfam" id="NF033536">
    <property type="entry name" value="lasso_PqqD_Bac"/>
    <property type="match status" value="1"/>
</dbReference>
<evidence type="ECO:0000313" key="2">
    <source>
        <dbReference type="Proteomes" id="UP000830326"/>
    </source>
</evidence>
<accession>A0ABY4HJV4</accession>
<dbReference type="Pfam" id="PF05402">
    <property type="entry name" value="PqqD"/>
    <property type="match status" value="1"/>
</dbReference>
<reference evidence="1" key="1">
    <citation type="submission" date="2022-04" db="EMBL/GenBank/DDBJ databases">
        <title>Halobacillus sp. isolated from saltern.</title>
        <authorList>
            <person name="Won M."/>
            <person name="Lee C.-M."/>
            <person name="Woen H.-Y."/>
            <person name="Kwon S.-W."/>
        </authorList>
    </citation>
    <scope>NUCLEOTIDE SEQUENCE</scope>
    <source>
        <strain evidence="1">SSHM10-5</strain>
    </source>
</reference>
<dbReference type="InterPro" id="IPR041881">
    <property type="entry name" value="PqqD_sf"/>
</dbReference>
<dbReference type="EMBL" id="CP095075">
    <property type="protein sequence ID" value="UOR13775.1"/>
    <property type="molecule type" value="Genomic_DNA"/>
</dbReference>
<keyword evidence="2" id="KW-1185">Reference proteome</keyword>
<gene>
    <name evidence="1" type="ORF">MUO15_10205</name>
</gene>
<protein>
    <submittedName>
        <fullName evidence="1">Lasso peptide biosynthesis PqqD family chaperone</fullName>
    </submittedName>
</protein>
<dbReference type="RefSeq" id="WP_245035605.1">
    <property type="nucleotide sequence ID" value="NZ_CP095075.1"/>
</dbReference>
<sequence length="98" mass="11244">MIKNQQLLLNQLVRQNEGNIVSDMGGEKVMLSLKNGKYYNLGEMGGVIWELINDPMTIRDLVIKLRSEYDVEQQQCEEQVQSFLTMLADEGLIHVEES</sequence>
<organism evidence="1 2">
    <name type="scientific">Halobacillus amylolyticus</name>
    <dbReference type="NCBI Taxonomy" id="2932259"/>
    <lineage>
        <taxon>Bacteria</taxon>
        <taxon>Bacillati</taxon>
        <taxon>Bacillota</taxon>
        <taxon>Bacilli</taxon>
        <taxon>Bacillales</taxon>
        <taxon>Bacillaceae</taxon>
        <taxon>Halobacillus</taxon>
    </lineage>
</organism>
<dbReference type="Gene3D" id="1.10.10.1150">
    <property type="entry name" value="Coenzyme PQQ synthesis protein D (PqqD)"/>
    <property type="match status" value="1"/>
</dbReference>